<reference evidence="7" key="2">
    <citation type="submission" date="2023-08" db="EMBL/GenBank/DDBJ databases">
        <title>WGS of pathogenic bacterial species, Los Angeles County Public Health Laboratories.</title>
        <authorList>
            <person name="Garrigues J.M."/>
            <person name="Green N.M."/>
        </authorList>
    </citation>
    <scope>NUCLEOTIDE SEQUENCE</scope>
    <source>
        <strain evidence="7">LACPHL-BACT-2023-00068</strain>
    </source>
</reference>
<evidence type="ECO:0000256" key="1">
    <source>
        <dbReference type="ARBA" id="ARBA00022729"/>
    </source>
</evidence>
<organism evidence="6 8">
    <name type="scientific">Pluralibacter gergoviae</name>
    <name type="common">Enterobacter gergoviae</name>
    <dbReference type="NCBI Taxonomy" id="61647"/>
    <lineage>
        <taxon>Bacteria</taxon>
        <taxon>Pseudomonadati</taxon>
        <taxon>Pseudomonadota</taxon>
        <taxon>Gammaproteobacteria</taxon>
        <taxon>Enterobacterales</taxon>
        <taxon>Enterobacteriaceae</taxon>
        <taxon>Pluralibacter</taxon>
    </lineage>
</organism>
<keyword evidence="8" id="KW-1185">Reference proteome</keyword>
<dbReference type="KEGG" id="pge:LG71_18395"/>
<dbReference type="GO" id="GO:0019867">
    <property type="term" value="C:outer membrane"/>
    <property type="evidence" value="ECO:0007669"/>
    <property type="project" value="InterPro"/>
</dbReference>
<name>A0A089PTX4_PLUGE</name>
<dbReference type="InterPro" id="IPR007450">
    <property type="entry name" value="BamE_dom"/>
</dbReference>
<evidence type="ECO:0000313" key="8">
    <source>
        <dbReference type="Proteomes" id="UP000036196"/>
    </source>
</evidence>
<dbReference type="PATRIC" id="fig|61647.13.peg.1253"/>
<feature type="chain" id="PRO_5015029691" evidence="3">
    <location>
        <begin position="24"/>
        <end position="122"/>
    </location>
</feature>
<dbReference type="AlphaFoldDB" id="A0A089PTX4"/>
<dbReference type="EMBL" id="LDZF01000003">
    <property type="protein sequence ID" value="KMK15702.1"/>
    <property type="molecule type" value="Genomic_DNA"/>
</dbReference>
<evidence type="ECO:0000256" key="3">
    <source>
        <dbReference type="SAM" id="SignalP"/>
    </source>
</evidence>
<evidence type="ECO:0000256" key="2">
    <source>
        <dbReference type="ARBA" id="ARBA00023136"/>
    </source>
</evidence>
<dbReference type="RefSeq" id="WP_043084385.1">
    <property type="nucleotide sequence ID" value="NZ_CACVCI010000001.1"/>
</dbReference>
<gene>
    <name evidence="5" type="primary">osmE</name>
    <name evidence="6" type="ORF">ABW06_03595</name>
    <name evidence="5" type="ORF">QEG54_002550</name>
    <name evidence="7" type="ORF">RBJ30_01335</name>
</gene>
<dbReference type="NCBIfam" id="NF008423">
    <property type="entry name" value="PRK11251.1"/>
    <property type="match status" value="1"/>
</dbReference>
<accession>A0A089PTX4</accession>
<comment type="caution">
    <text evidence="6">The sequence shown here is derived from an EMBL/GenBank/DDBJ whole genome shotgun (WGS) entry which is preliminary data.</text>
</comment>
<dbReference type="InterPro" id="IPR037873">
    <property type="entry name" value="BamE-like"/>
</dbReference>
<keyword evidence="2" id="KW-0472">Membrane</keyword>
<reference evidence="6 8" key="1">
    <citation type="submission" date="2015-05" db="EMBL/GenBank/DDBJ databases">
        <title>Genome sequences of Pluralibacter gergoviae.</title>
        <authorList>
            <person name="Greninger A.L."/>
            <person name="Miller S."/>
        </authorList>
    </citation>
    <scope>NUCLEOTIDE SEQUENCE [LARGE SCALE GENOMIC DNA]</scope>
    <source>
        <strain evidence="6 8">JS81F13</strain>
    </source>
</reference>
<dbReference type="EMBL" id="JAVDNV010000001">
    <property type="protein sequence ID" value="MDQ2307748.1"/>
    <property type="molecule type" value="Genomic_DNA"/>
</dbReference>
<dbReference type="GeneID" id="61384691"/>
<proteinExistence type="predicted"/>
<evidence type="ECO:0000313" key="7">
    <source>
        <dbReference type="EMBL" id="MDQ2307748.1"/>
    </source>
</evidence>
<dbReference type="Pfam" id="PF04355">
    <property type="entry name" value="BamE"/>
    <property type="match status" value="1"/>
</dbReference>
<evidence type="ECO:0000313" key="5">
    <source>
        <dbReference type="EMBL" id="EML1471811.1"/>
    </source>
</evidence>
<reference evidence="5" key="3">
    <citation type="submission" date="2024-02" db="EMBL/GenBank/DDBJ databases">
        <authorList>
            <consortium name="Clinical and Environmental Microbiology Branch: Whole genome sequencing antimicrobial resistance pathogens in the healthcare setting"/>
        </authorList>
    </citation>
    <scope>NUCLEOTIDE SEQUENCE</scope>
    <source>
        <strain evidence="5">2021DK-00143</strain>
    </source>
</reference>
<keyword evidence="5" id="KW-0449">Lipoprotein</keyword>
<dbReference type="Proteomes" id="UP001236270">
    <property type="component" value="Unassembled WGS sequence"/>
</dbReference>
<dbReference type="OrthoDB" id="7003922at2"/>
<dbReference type="eggNOG" id="COG2913">
    <property type="taxonomic scope" value="Bacteria"/>
</dbReference>
<feature type="domain" description="Outer membrane protein assembly factor BamE" evidence="4">
    <location>
        <begin position="32"/>
        <end position="96"/>
    </location>
</feature>
<protein>
    <submittedName>
        <fullName evidence="5">Osmotically-inducible lipoprotein OsmE</fullName>
    </submittedName>
    <submittedName>
        <fullName evidence="6">Transcriptional regulator</fullName>
    </submittedName>
</protein>
<dbReference type="Proteomes" id="UP000036196">
    <property type="component" value="Unassembled WGS sequence"/>
</dbReference>
<dbReference type="EMBL" id="ABLOKC030000012">
    <property type="protein sequence ID" value="EML1471811.1"/>
    <property type="molecule type" value="Genomic_DNA"/>
</dbReference>
<evidence type="ECO:0000259" key="4">
    <source>
        <dbReference type="Pfam" id="PF04355"/>
    </source>
</evidence>
<dbReference type="Gene3D" id="3.30.1450.10">
    <property type="match status" value="1"/>
</dbReference>
<sequence>MNKNIAGMLGAAAVLAMLAGCTAYDRTKDQFTQPVVKDVKKGMTRQQVEALAGKPSSEVSMIHARGTCQTYILGQRDGKIDTYFVALDDTGHVINSGYQTCAQYDTDPQAPQQTKQQSGLLR</sequence>
<feature type="signal peptide" evidence="3">
    <location>
        <begin position="1"/>
        <end position="23"/>
    </location>
</feature>
<evidence type="ECO:0000313" key="6">
    <source>
        <dbReference type="EMBL" id="KMK15702.1"/>
    </source>
</evidence>
<dbReference type="PROSITE" id="PS51257">
    <property type="entry name" value="PROKAR_LIPOPROTEIN"/>
    <property type="match status" value="1"/>
</dbReference>
<keyword evidence="1 3" id="KW-0732">Signal</keyword>
<dbReference type="STRING" id="61647.LG71_18395"/>